<feature type="region of interest" description="Disordered" evidence="1">
    <location>
        <begin position="25"/>
        <end position="44"/>
    </location>
</feature>
<comment type="caution">
    <text evidence="2">The sequence shown here is derived from an EMBL/GenBank/DDBJ whole genome shotgun (WGS) entry which is preliminary data.</text>
</comment>
<evidence type="ECO:0000313" key="2">
    <source>
        <dbReference type="EMBL" id="KAK9762430.1"/>
    </source>
</evidence>
<organism evidence="2 3">
    <name type="scientific">Basidiobolus ranarum</name>
    <dbReference type="NCBI Taxonomy" id="34480"/>
    <lineage>
        <taxon>Eukaryota</taxon>
        <taxon>Fungi</taxon>
        <taxon>Fungi incertae sedis</taxon>
        <taxon>Zoopagomycota</taxon>
        <taxon>Entomophthoromycotina</taxon>
        <taxon>Basidiobolomycetes</taxon>
        <taxon>Basidiobolales</taxon>
        <taxon>Basidiobolaceae</taxon>
        <taxon>Basidiobolus</taxon>
    </lineage>
</organism>
<dbReference type="Proteomes" id="UP001479436">
    <property type="component" value="Unassembled WGS sequence"/>
</dbReference>
<reference evidence="2 3" key="1">
    <citation type="submission" date="2023-04" db="EMBL/GenBank/DDBJ databases">
        <title>Genome of Basidiobolus ranarum AG-B5.</title>
        <authorList>
            <person name="Stajich J.E."/>
            <person name="Carter-House D."/>
            <person name="Gryganskyi A."/>
        </authorList>
    </citation>
    <scope>NUCLEOTIDE SEQUENCE [LARGE SCALE GENOMIC DNA]</scope>
    <source>
        <strain evidence="2 3">AG-B5</strain>
    </source>
</reference>
<protein>
    <submittedName>
        <fullName evidence="2">Uncharacterized protein</fullName>
    </submittedName>
</protein>
<evidence type="ECO:0000256" key="1">
    <source>
        <dbReference type="SAM" id="MobiDB-lite"/>
    </source>
</evidence>
<dbReference type="EMBL" id="JASJQH010000964">
    <property type="protein sequence ID" value="KAK9762430.1"/>
    <property type="molecule type" value="Genomic_DNA"/>
</dbReference>
<proteinExistence type="predicted"/>
<keyword evidence="3" id="KW-1185">Reference proteome</keyword>
<accession>A0ABR2WLQ7</accession>
<evidence type="ECO:0000313" key="3">
    <source>
        <dbReference type="Proteomes" id="UP001479436"/>
    </source>
</evidence>
<name>A0ABR2WLQ7_9FUNG</name>
<gene>
    <name evidence="2" type="ORF">K7432_011836</name>
</gene>
<sequence length="118" mass="13331">MSTPSFYQNVYAETSDTHQTRTMANSEAAHVSQTHTMPTAQHSQQTAAMNYVELNLSPDTVDNFSTTNNGKLLWFATPPLVIDTVEKPQHSLEYMYHKLSQRKLKVANPTPQNKPTHN</sequence>